<feature type="transmembrane region" description="Helical" evidence="2">
    <location>
        <begin position="29"/>
        <end position="52"/>
    </location>
</feature>
<dbReference type="HAMAP" id="MF_02088">
    <property type="entry name" value="Q_prec_transport"/>
    <property type="match status" value="1"/>
</dbReference>
<dbReference type="PANTHER" id="PTHR34300">
    <property type="entry name" value="QUEUOSINE PRECURSOR TRANSPORTER-RELATED"/>
    <property type="match status" value="1"/>
</dbReference>
<reference evidence="3 4" key="1">
    <citation type="journal article" date="2015" name="ISME J.">
        <title>Genomic and phenotypic differentiation among Methanosarcina mazei populations from Columbia River sediment.</title>
        <authorList>
            <person name="Youngblut N.D."/>
            <person name="Wirth J.S."/>
            <person name="Henriksen J.R."/>
            <person name="Smith M."/>
            <person name="Simon H."/>
            <person name="Metcalf W.W."/>
            <person name="Whitaker R.J."/>
        </authorList>
    </citation>
    <scope>NUCLEOTIDE SEQUENCE [LARGE SCALE GENOMIC DNA]</scope>
    <source>
        <strain evidence="3 4">1.H.M.2.2</strain>
    </source>
</reference>
<feature type="transmembrane region" description="Helical" evidence="2">
    <location>
        <begin position="89"/>
        <end position="111"/>
    </location>
</feature>
<evidence type="ECO:0000256" key="2">
    <source>
        <dbReference type="SAM" id="Phobius"/>
    </source>
</evidence>
<dbReference type="EMBL" id="JJQV01000015">
    <property type="protein sequence ID" value="KKH86210.1"/>
    <property type="molecule type" value="Genomic_DNA"/>
</dbReference>
<organism evidence="3 4">
    <name type="scientific">Methanosarcina mazei</name>
    <name type="common">Methanosarcina frisia</name>
    <dbReference type="NCBI Taxonomy" id="2209"/>
    <lineage>
        <taxon>Archaea</taxon>
        <taxon>Methanobacteriati</taxon>
        <taxon>Methanobacteriota</taxon>
        <taxon>Stenosarchaea group</taxon>
        <taxon>Methanomicrobia</taxon>
        <taxon>Methanosarcinales</taxon>
        <taxon>Methanosarcinaceae</taxon>
        <taxon>Methanosarcina</taxon>
    </lineage>
</organism>
<evidence type="ECO:0000256" key="1">
    <source>
        <dbReference type="NCBIfam" id="TIGR00697"/>
    </source>
</evidence>
<evidence type="ECO:0000313" key="3">
    <source>
        <dbReference type="EMBL" id="KKH86210.1"/>
    </source>
</evidence>
<feature type="transmembrane region" description="Helical" evidence="2">
    <location>
        <begin position="58"/>
        <end position="77"/>
    </location>
</feature>
<protein>
    <recommendedName>
        <fullName evidence="1">Queuosine precursor transporter</fullName>
    </recommendedName>
</protein>
<comment type="caution">
    <text evidence="3">The sequence shown here is derived from an EMBL/GenBank/DDBJ whole genome shotgun (WGS) entry which is preliminary data.</text>
</comment>
<dbReference type="AlphaFoldDB" id="A0A0F8S7W4"/>
<accession>A0A0F8S7W4</accession>
<gene>
    <name evidence="3" type="ORF">DU82_02025</name>
</gene>
<dbReference type="PANTHER" id="PTHR34300:SF2">
    <property type="entry name" value="QUEUOSINE PRECURSOR TRANSPORTER-RELATED"/>
    <property type="match status" value="1"/>
</dbReference>
<keyword evidence="2" id="KW-0472">Membrane</keyword>
<feature type="non-terminal residue" evidence="3">
    <location>
        <position position="244"/>
    </location>
</feature>
<keyword evidence="2" id="KW-0812">Transmembrane</keyword>
<name>A0A0F8S7W4_METMZ</name>
<dbReference type="RefSeq" id="WP_050035291.1">
    <property type="nucleotide sequence ID" value="NZ_JJQV01000015.1"/>
</dbReference>
<dbReference type="InterPro" id="IPR003744">
    <property type="entry name" value="YhhQ"/>
</dbReference>
<dbReference type="PATRIC" id="fig|2209.57.peg.460"/>
<evidence type="ECO:0000313" key="4">
    <source>
        <dbReference type="Proteomes" id="UP000033814"/>
    </source>
</evidence>
<proteinExistence type="inferred from homology"/>
<feature type="transmembrane region" description="Helical" evidence="2">
    <location>
        <begin position="6"/>
        <end position="22"/>
    </location>
</feature>
<dbReference type="Pfam" id="PF02592">
    <property type="entry name" value="Vut_1"/>
    <property type="match status" value="1"/>
</dbReference>
<keyword evidence="2" id="KW-1133">Transmembrane helix</keyword>
<dbReference type="NCBIfam" id="TIGR00697">
    <property type="entry name" value="queuosine precursor transporter"/>
    <property type="match status" value="1"/>
</dbReference>
<dbReference type="Proteomes" id="UP000033814">
    <property type="component" value="Unassembled WGS sequence"/>
</dbReference>
<sequence>MLVWLYWIITLTIATYASVYIIKKMPENGFAALTAFYVVYLAASQVLATRIIVFDLGFYSFFAPAAVFIYPFIAQVVDMINEVYGEKRTHISILIAFATQVLFVLFIGMVTNLSPAPFFELEDAWKSLFGLSIRITIASWVSFLVCSNLDAWIFASLKKRFSEKEKNFKHDTMINPYIWLRSGASDFVNLTLDSVIFVFIAYYGVMPVLPLIIGQLISKNVIGFLDNPWFVSVSYTHLRAHETV</sequence>
<feature type="transmembrane region" description="Helical" evidence="2">
    <location>
        <begin position="131"/>
        <end position="157"/>
    </location>
</feature>